<evidence type="ECO:0000256" key="8">
    <source>
        <dbReference type="ARBA" id="ARBA00023136"/>
    </source>
</evidence>
<keyword evidence="4 9" id="KW-1003">Cell membrane</keyword>
<keyword evidence="5" id="KW-0997">Cell inner membrane</keyword>
<dbReference type="Pfam" id="PF01032">
    <property type="entry name" value="FecCD"/>
    <property type="match status" value="1"/>
</dbReference>
<feature type="transmembrane region" description="Helical" evidence="9">
    <location>
        <begin position="182"/>
        <end position="203"/>
    </location>
</feature>
<proteinExistence type="inferred from homology"/>
<dbReference type="GO" id="GO:0015889">
    <property type="term" value="P:cobalamin transport"/>
    <property type="evidence" value="ECO:0007669"/>
    <property type="project" value="UniProtKB-UniRule"/>
</dbReference>
<evidence type="ECO:0000256" key="6">
    <source>
        <dbReference type="ARBA" id="ARBA00022692"/>
    </source>
</evidence>
<name>A0A4Z7TZU7_VIBPH</name>
<keyword evidence="6 9" id="KW-0812">Transmembrane</keyword>
<dbReference type="InterPro" id="IPR000522">
    <property type="entry name" value="ABC_transptr_permease_BtuC"/>
</dbReference>
<sequence>MSWFTINPTLLLEVNCNLPRLNCKVKPRLFLSATMDFQQLILNKERRWQRNLVIMSVVLVLLSTIHLMVGEVFLSPFQSLSVFEQKLLLDLRLPRLVAAAMIGAALAVSGATLQVLLGNVLAEPGVLGISGGASLAMVLVMFALPVLPTPMIFMLAAIAGSMLFTLILVGIARAMHLTTARLLLVGVALGILSSAIVTWAFYFSDDLSLRQLMYWLMGSIGGASWYQHTVTLFMLPVLVWLCCQGKPLDKLMLGEIHATQLGVDVHQMRWKLILAISVLVGCSVALGGIISFVGLVVPHLLRLAFGTENRYLLPLSAIFGAALLVFADIGARLLLDSAELPLGVMTTSIGAPIFIWMLVKSHDAR</sequence>
<evidence type="ECO:0000313" key="12">
    <source>
        <dbReference type="Proteomes" id="UP000464718"/>
    </source>
</evidence>
<dbReference type="AlphaFoldDB" id="A0A4Z7TZU7"/>
<evidence type="ECO:0000256" key="5">
    <source>
        <dbReference type="ARBA" id="ARBA00022519"/>
    </source>
</evidence>
<comment type="subcellular location">
    <subcellularLocation>
        <location evidence="1 9">Cell membrane</location>
        <topology evidence="1 9">Multi-pass membrane protein</topology>
    </subcellularLocation>
</comment>
<dbReference type="Proteomes" id="UP000856022">
    <property type="component" value="Unassembled WGS sequence"/>
</dbReference>
<dbReference type="Proteomes" id="UP000464718">
    <property type="component" value="Chromosome i"/>
</dbReference>
<keyword evidence="7 9" id="KW-1133">Transmembrane helix</keyword>
<dbReference type="CDD" id="cd06550">
    <property type="entry name" value="TM_ABC_iron-siderophores_like"/>
    <property type="match status" value="1"/>
</dbReference>
<feature type="transmembrane region" description="Helical" evidence="9">
    <location>
        <begin position="150"/>
        <end position="170"/>
    </location>
</feature>
<evidence type="ECO:0000256" key="2">
    <source>
        <dbReference type="ARBA" id="ARBA00007935"/>
    </source>
</evidence>
<feature type="transmembrane region" description="Helical" evidence="9">
    <location>
        <begin position="124"/>
        <end position="144"/>
    </location>
</feature>
<evidence type="ECO:0000256" key="7">
    <source>
        <dbReference type="ARBA" id="ARBA00022989"/>
    </source>
</evidence>
<dbReference type="GO" id="GO:0090482">
    <property type="term" value="F:vitamin transmembrane transporter activity"/>
    <property type="evidence" value="ECO:0007669"/>
    <property type="project" value="UniProtKB-UniRule"/>
</dbReference>
<organism evidence="10">
    <name type="scientific">Vibrio parahaemolyticus</name>
    <dbReference type="NCBI Taxonomy" id="670"/>
    <lineage>
        <taxon>Bacteria</taxon>
        <taxon>Pseudomonadati</taxon>
        <taxon>Pseudomonadota</taxon>
        <taxon>Gammaproteobacteria</taxon>
        <taxon>Vibrionales</taxon>
        <taxon>Vibrionaceae</taxon>
        <taxon>Vibrio</taxon>
    </lineage>
</organism>
<comment type="function">
    <text evidence="9">Part of the ABC transporter complex BtuCDF involved in vitamin B12 import. Involved in the translocation of the substrate across the membrane.</text>
</comment>
<keyword evidence="3 9" id="KW-0813">Transport</keyword>
<accession>A0A4Z7TZU7</accession>
<dbReference type="NCBIfam" id="NF003001">
    <property type="entry name" value="PRK03784.1"/>
    <property type="match status" value="1"/>
</dbReference>
<dbReference type="PANTHER" id="PTHR30472">
    <property type="entry name" value="FERRIC ENTEROBACTIN TRANSPORT SYSTEM PERMEASE PROTEIN"/>
    <property type="match status" value="1"/>
</dbReference>
<feature type="transmembrane region" description="Helical" evidence="9">
    <location>
        <begin position="223"/>
        <end position="243"/>
    </location>
</feature>
<comment type="similarity">
    <text evidence="2 9">Belongs to the binding-protein-dependent transport system permease family. FecCD subfamily.</text>
</comment>
<dbReference type="PANTHER" id="PTHR30472:SF29">
    <property type="entry name" value="VITAMIN B12 IMPORT SYSTEM PERMEASE PROTEIN BTUC"/>
    <property type="match status" value="1"/>
</dbReference>
<feature type="transmembrane region" description="Helical" evidence="9">
    <location>
        <begin position="96"/>
        <end position="117"/>
    </location>
</feature>
<evidence type="ECO:0000256" key="9">
    <source>
        <dbReference type="HAMAP-Rule" id="MF_01004"/>
    </source>
</evidence>
<gene>
    <name evidence="9 10" type="primary">btuC</name>
    <name evidence="11" type="ORF">EHC69_07050</name>
    <name evidence="10" type="ORF">I7278_19600</name>
</gene>
<dbReference type="Gene3D" id="1.10.3470.10">
    <property type="entry name" value="ABC transporter involved in vitamin B12 uptake, BtuC"/>
    <property type="match status" value="1"/>
</dbReference>
<evidence type="ECO:0000256" key="3">
    <source>
        <dbReference type="ARBA" id="ARBA00022448"/>
    </source>
</evidence>
<feature type="transmembrane region" description="Helical" evidence="9">
    <location>
        <begin position="272"/>
        <end position="297"/>
    </location>
</feature>
<protein>
    <recommendedName>
        <fullName evidence="9">Vitamin B12 import system permease protein BtuC</fullName>
    </recommendedName>
</protein>
<dbReference type="HAMAP" id="MF_01004">
    <property type="entry name" value="BtuC"/>
    <property type="match status" value="1"/>
</dbReference>
<dbReference type="EMBL" id="DACQKT010000011">
    <property type="protein sequence ID" value="HAS6679008.1"/>
    <property type="molecule type" value="Genomic_DNA"/>
</dbReference>
<feature type="transmembrane region" description="Helical" evidence="9">
    <location>
        <begin position="52"/>
        <end position="76"/>
    </location>
</feature>
<evidence type="ECO:0000313" key="11">
    <source>
        <dbReference type="EMBL" id="QHH09146.1"/>
    </source>
</evidence>
<dbReference type="InterPro" id="IPR037294">
    <property type="entry name" value="ABC_BtuC-like"/>
</dbReference>
<reference evidence="11 12" key="2">
    <citation type="submission" date="2018-12" db="EMBL/GenBank/DDBJ databases">
        <title>Genomic insights into the evolutionary origins and pathogenicity of five Vibrio parahaemolyticus strains isolated from the shrimp with acute hepatopancreatic necrosis disease (AHPND).</title>
        <authorList>
            <person name="Yang Q."/>
            <person name="Dong X."/>
            <person name="Xie G."/>
            <person name="Fu S."/>
            <person name="Zou P."/>
            <person name="Sun J."/>
            <person name="Wang Y."/>
            <person name="Huang J."/>
        </authorList>
    </citation>
    <scope>NUCLEOTIDE SEQUENCE [LARGE SCALE GENOMIC DNA]</scope>
    <source>
        <strain evidence="11 12">20160303005-1</strain>
    </source>
</reference>
<keyword evidence="8 9" id="KW-0472">Membrane</keyword>
<reference evidence="10" key="3">
    <citation type="submission" date="2019-12" db="EMBL/GenBank/DDBJ databases">
        <authorList>
            <consortium name="NCBI Pathogen Detection Project"/>
        </authorList>
    </citation>
    <scope>NUCLEOTIDE SEQUENCE</scope>
    <source>
        <strain evidence="10">1930</strain>
    </source>
</reference>
<comment type="subunit">
    <text evidence="9">The complex is composed of two ATP-binding proteins (BtuD), two transmembrane proteins (BtuC) and a solute-binding protein (BtuF).</text>
</comment>
<evidence type="ECO:0000313" key="10">
    <source>
        <dbReference type="EMBL" id="HAS6679008.1"/>
    </source>
</evidence>
<dbReference type="SUPFAM" id="SSF81345">
    <property type="entry name" value="ABC transporter involved in vitamin B12 uptake, BtuC"/>
    <property type="match status" value="1"/>
</dbReference>
<dbReference type="FunFam" id="1.10.3470.10:FF:000001">
    <property type="entry name" value="Vitamin B12 ABC transporter permease BtuC"/>
    <property type="match status" value="1"/>
</dbReference>
<evidence type="ECO:0000256" key="1">
    <source>
        <dbReference type="ARBA" id="ARBA00004651"/>
    </source>
</evidence>
<feature type="transmembrane region" description="Helical" evidence="9">
    <location>
        <begin position="317"/>
        <end position="335"/>
    </location>
</feature>
<dbReference type="InterPro" id="IPR023691">
    <property type="entry name" value="ABC_transptr_BtuC"/>
</dbReference>
<reference evidence="10" key="1">
    <citation type="journal article" date="2018" name="Genome Biol.">
        <title>SKESA: strategic k-mer extension for scrupulous assemblies.</title>
        <authorList>
            <person name="Souvorov A."/>
            <person name="Agarwala R."/>
            <person name="Lipman D.J."/>
        </authorList>
    </citation>
    <scope>NUCLEOTIDE SEQUENCE</scope>
    <source>
        <strain evidence="10">1930</strain>
    </source>
</reference>
<feature type="transmembrane region" description="Helical" evidence="9">
    <location>
        <begin position="342"/>
        <end position="359"/>
    </location>
</feature>
<dbReference type="GO" id="GO:0005886">
    <property type="term" value="C:plasma membrane"/>
    <property type="evidence" value="ECO:0007669"/>
    <property type="project" value="UniProtKB-SubCell"/>
</dbReference>
<evidence type="ECO:0000256" key="4">
    <source>
        <dbReference type="ARBA" id="ARBA00022475"/>
    </source>
</evidence>
<dbReference type="EMBL" id="CP034298">
    <property type="protein sequence ID" value="QHH09146.1"/>
    <property type="molecule type" value="Genomic_DNA"/>
</dbReference>